<evidence type="ECO:0000256" key="11">
    <source>
        <dbReference type="RuleBase" id="RU361176"/>
    </source>
</evidence>
<keyword evidence="8" id="KW-1015">Disulfide bond</keyword>
<comment type="function">
    <text evidence="10">This enzyme has both lysozyme (acetylmuramidase) and diacetylmuramidase activities.</text>
</comment>
<comment type="subcellular location">
    <subcellularLocation>
        <location evidence="2">Secreted</location>
    </subcellularLocation>
</comment>
<keyword evidence="7 11" id="KW-0378">Hydrolase</keyword>
<sequence length="204" mass="22662">MRTTSLLPLTLALAGVHAFSIIAPRASQVQGFDISNWQPTFDFDAAYQSGARFCMIKATEGDDYINKYFSSHYTGATKAGIIRGGYHFAWPISSASEQADFFLAHGGGWTSDGRTLPGMLDLESTSGKPKCWGLTTNQMVAWIMEFSDRYHSKTKRYLMLYFNPSWWKECTGDSTAFKDTNPLVLARWASSVGSIPGGWKTHTI</sequence>
<dbReference type="GO" id="GO:0016052">
    <property type="term" value="P:carbohydrate catabolic process"/>
    <property type="evidence" value="ECO:0007669"/>
    <property type="project" value="TreeGrafter"/>
</dbReference>
<evidence type="ECO:0000256" key="5">
    <source>
        <dbReference type="ARBA" id="ARBA00022529"/>
    </source>
</evidence>
<dbReference type="InterPro" id="IPR017853">
    <property type="entry name" value="GH"/>
</dbReference>
<dbReference type="InterPro" id="IPR008270">
    <property type="entry name" value="Glyco_hydro_25_AS"/>
</dbReference>
<accession>A0AA39ZSE9</accession>
<dbReference type="SUPFAM" id="SSF51445">
    <property type="entry name" value="(Trans)glycosidases"/>
    <property type="match status" value="1"/>
</dbReference>
<comment type="similarity">
    <text evidence="3 11">Belongs to the glycosyl hydrolase 25 family.</text>
</comment>
<dbReference type="EC" id="3.2.1.17" evidence="11"/>
<keyword evidence="5" id="KW-0929">Antimicrobial</keyword>
<protein>
    <recommendedName>
        <fullName evidence="11">Lysozyme</fullName>
        <ecNumber evidence="11">3.2.1.17</ecNumber>
    </recommendedName>
</protein>
<evidence type="ECO:0000256" key="12">
    <source>
        <dbReference type="SAM" id="SignalP"/>
    </source>
</evidence>
<dbReference type="GO" id="GO:0016998">
    <property type="term" value="P:cell wall macromolecule catabolic process"/>
    <property type="evidence" value="ECO:0007669"/>
    <property type="project" value="InterPro"/>
</dbReference>
<dbReference type="FunFam" id="3.20.20.80:FF:000060">
    <property type="entry name" value="Lysozyme M1"/>
    <property type="match status" value="1"/>
</dbReference>
<evidence type="ECO:0000256" key="3">
    <source>
        <dbReference type="ARBA" id="ARBA00010646"/>
    </source>
</evidence>
<evidence type="ECO:0000256" key="9">
    <source>
        <dbReference type="ARBA" id="ARBA00023295"/>
    </source>
</evidence>
<comment type="caution">
    <text evidence="13">The sequence shown here is derived from an EMBL/GenBank/DDBJ whole genome shotgun (WGS) entry which is preliminary data.</text>
</comment>
<dbReference type="Pfam" id="PF01183">
    <property type="entry name" value="Glyco_hydro_25"/>
    <property type="match status" value="1"/>
</dbReference>
<feature type="signal peptide" evidence="12">
    <location>
        <begin position="1"/>
        <end position="18"/>
    </location>
</feature>
<gene>
    <name evidence="13" type="ORF">B0H67DRAFT_604471</name>
</gene>
<keyword evidence="9 11" id="KW-0326">Glycosidase</keyword>
<dbReference type="Proteomes" id="UP001172102">
    <property type="component" value="Unassembled WGS sequence"/>
</dbReference>
<dbReference type="GO" id="GO:0009253">
    <property type="term" value="P:peptidoglycan catabolic process"/>
    <property type="evidence" value="ECO:0007669"/>
    <property type="project" value="InterPro"/>
</dbReference>
<dbReference type="GO" id="GO:0005576">
    <property type="term" value="C:extracellular region"/>
    <property type="evidence" value="ECO:0007669"/>
    <property type="project" value="UniProtKB-SubCell"/>
</dbReference>
<dbReference type="GO" id="GO:0031640">
    <property type="term" value="P:killing of cells of another organism"/>
    <property type="evidence" value="ECO:0007669"/>
    <property type="project" value="UniProtKB-KW"/>
</dbReference>
<dbReference type="PROSITE" id="PS00953">
    <property type="entry name" value="GLYCOSYL_HYDROL_F25_1"/>
    <property type="match status" value="1"/>
</dbReference>
<evidence type="ECO:0000256" key="1">
    <source>
        <dbReference type="ARBA" id="ARBA00000632"/>
    </source>
</evidence>
<evidence type="ECO:0000256" key="4">
    <source>
        <dbReference type="ARBA" id="ARBA00022525"/>
    </source>
</evidence>
<keyword evidence="12" id="KW-0732">Signal</keyword>
<dbReference type="Gene3D" id="3.20.20.80">
    <property type="entry name" value="Glycosidases"/>
    <property type="match status" value="1"/>
</dbReference>
<keyword evidence="14" id="KW-1185">Reference proteome</keyword>
<evidence type="ECO:0000313" key="14">
    <source>
        <dbReference type="Proteomes" id="UP001172102"/>
    </source>
</evidence>
<dbReference type="GO" id="GO:0003796">
    <property type="term" value="F:lysozyme activity"/>
    <property type="evidence" value="ECO:0007669"/>
    <property type="project" value="UniProtKB-EC"/>
</dbReference>
<feature type="chain" id="PRO_5041364000" description="Lysozyme" evidence="12">
    <location>
        <begin position="19"/>
        <end position="204"/>
    </location>
</feature>
<keyword evidence="4" id="KW-0964">Secreted</keyword>
<keyword evidence="6" id="KW-0081">Bacteriolytic enzyme</keyword>
<evidence type="ECO:0000256" key="2">
    <source>
        <dbReference type="ARBA" id="ARBA00004613"/>
    </source>
</evidence>
<evidence type="ECO:0000256" key="7">
    <source>
        <dbReference type="ARBA" id="ARBA00022801"/>
    </source>
</evidence>
<evidence type="ECO:0000256" key="10">
    <source>
        <dbReference type="ARBA" id="ARBA00055588"/>
    </source>
</evidence>
<evidence type="ECO:0000313" key="13">
    <source>
        <dbReference type="EMBL" id="KAK0702778.1"/>
    </source>
</evidence>
<dbReference type="GO" id="GO:0042742">
    <property type="term" value="P:defense response to bacterium"/>
    <property type="evidence" value="ECO:0007669"/>
    <property type="project" value="UniProtKB-KW"/>
</dbReference>
<reference evidence="13" key="1">
    <citation type="submission" date="2023-06" db="EMBL/GenBank/DDBJ databases">
        <title>Genome-scale phylogeny and comparative genomics of the fungal order Sordariales.</title>
        <authorList>
            <consortium name="Lawrence Berkeley National Laboratory"/>
            <person name="Hensen N."/>
            <person name="Bonometti L."/>
            <person name="Westerberg I."/>
            <person name="Brannstrom I.O."/>
            <person name="Guillou S."/>
            <person name="Cros-Aarteil S."/>
            <person name="Calhoun S."/>
            <person name="Haridas S."/>
            <person name="Kuo A."/>
            <person name="Mondo S."/>
            <person name="Pangilinan J."/>
            <person name="Riley R."/>
            <person name="Labutti K."/>
            <person name="Andreopoulos B."/>
            <person name="Lipzen A."/>
            <person name="Chen C."/>
            <person name="Yanf M."/>
            <person name="Daum C."/>
            <person name="Ng V."/>
            <person name="Clum A."/>
            <person name="Steindorff A."/>
            <person name="Ohm R."/>
            <person name="Martin F."/>
            <person name="Silar P."/>
            <person name="Natvig D."/>
            <person name="Lalanne C."/>
            <person name="Gautier V."/>
            <person name="Ament-Velasquez S.L."/>
            <person name="Kruys A."/>
            <person name="Hutchinson M.I."/>
            <person name="Powell A.J."/>
            <person name="Barry K."/>
            <person name="Miller A.N."/>
            <person name="Grigoriev I.V."/>
            <person name="Debuchy R."/>
            <person name="Gladieux P."/>
            <person name="Thoren M.H."/>
            <person name="Johannesson H."/>
        </authorList>
    </citation>
    <scope>NUCLEOTIDE SEQUENCE</scope>
    <source>
        <strain evidence="13">SMH4607-1</strain>
    </source>
</reference>
<proteinExistence type="inferred from homology"/>
<name>A0AA39ZSE9_9PEZI</name>
<dbReference type="InterPro" id="IPR018077">
    <property type="entry name" value="Glyco_hydro_fam25_subgr"/>
</dbReference>
<evidence type="ECO:0000256" key="6">
    <source>
        <dbReference type="ARBA" id="ARBA00022638"/>
    </source>
</evidence>
<dbReference type="InterPro" id="IPR002053">
    <property type="entry name" value="Glyco_hydro_25"/>
</dbReference>
<dbReference type="PANTHER" id="PTHR34135">
    <property type="entry name" value="LYSOZYME"/>
    <property type="match status" value="1"/>
</dbReference>
<dbReference type="SMART" id="SM00641">
    <property type="entry name" value="Glyco_25"/>
    <property type="match status" value="1"/>
</dbReference>
<dbReference type="AlphaFoldDB" id="A0AA39ZSE9"/>
<comment type="catalytic activity">
    <reaction evidence="1 11">
        <text>Hydrolysis of (1-&gt;4)-beta-linkages between N-acetylmuramic acid and N-acetyl-D-glucosamine residues in a peptidoglycan and between N-acetyl-D-glucosamine residues in chitodextrins.</text>
        <dbReference type="EC" id="3.2.1.17"/>
    </reaction>
</comment>
<evidence type="ECO:0000256" key="8">
    <source>
        <dbReference type="ARBA" id="ARBA00023157"/>
    </source>
</evidence>
<organism evidence="13 14">
    <name type="scientific">Lasiosphaeris hirsuta</name>
    <dbReference type="NCBI Taxonomy" id="260670"/>
    <lineage>
        <taxon>Eukaryota</taxon>
        <taxon>Fungi</taxon>
        <taxon>Dikarya</taxon>
        <taxon>Ascomycota</taxon>
        <taxon>Pezizomycotina</taxon>
        <taxon>Sordariomycetes</taxon>
        <taxon>Sordariomycetidae</taxon>
        <taxon>Sordariales</taxon>
        <taxon>Lasiosphaeriaceae</taxon>
        <taxon>Lasiosphaeris</taxon>
    </lineage>
</organism>
<dbReference type="PANTHER" id="PTHR34135:SF2">
    <property type="entry name" value="LYSOZYME"/>
    <property type="match status" value="1"/>
</dbReference>
<dbReference type="PROSITE" id="PS51904">
    <property type="entry name" value="GLYCOSYL_HYDROL_F25_2"/>
    <property type="match status" value="1"/>
</dbReference>
<dbReference type="EMBL" id="JAUKUA010000008">
    <property type="protein sequence ID" value="KAK0702778.1"/>
    <property type="molecule type" value="Genomic_DNA"/>
</dbReference>